<evidence type="ECO:0000313" key="8">
    <source>
        <dbReference type="EMBL" id="CDW40740.1"/>
    </source>
</evidence>
<protein>
    <submittedName>
        <fullName evidence="8">HIG1 hypoxia inducible domain family, member 1A [Melopsittacus undulatus]</fullName>
    </submittedName>
</protein>
<dbReference type="OrthoDB" id="10003563at2759"/>
<evidence type="ECO:0000256" key="1">
    <source>
        <dbReference type="ARBA" id="ARBA00004325"/>
    </source>
</evidence>
<evidence type="ECO:0000256" key="4">
    <source>
        <dbReference type="ARBA" id="ARBA00023128"/>
    </source>
</evidence>
<keyword evidence="2 6" id="KW-0812">Transmembrane</keyword>
<dbReference type="PANTHER" id="PTHR12297:SF3">
    <property type="entry name" value="HIG1 DOMAIN FAMILY MEMBER 1A"/>
    <property type="match status" value="1"/>
</dbReference>
<sequence>MSLKKSTREEDEAARQMFNGLEVEETMYEAFKRDFSDRPFVYVGALFGASALGKMLWGLKNKPKDVKLSMYLIHTRMAMQGAVVGTLVLGMCHQMMQKVRAMK</sequence>
<comment type="subcellular location">
    <subcellularLocation>
        <location evidence="1">Mitochondrion membrane</location>
    </subcellularLocation>
</comment>
<evidence type="ECO:0000256" key="6">
    <source>
        <dbReference type="SAM" id="Phobius"/>
    </source>
</evidence>
<dbReference type="InterPro" id="IPR007667">
    <property type="entry name" value="Hypoxia_induced_domain"/>
</dbReference>
<keyword evidence="5 6" id="KW-0472">Membrane</keyword>
<reference evidence="8" key="1">
    <citation type="submission" date="2014-05" db="EMBL/GenBank/DDBJ databases">
        <authorList>
            <person name="Chronopoulou M."/>
        </authorList>
    </citation>
    <scope>NUCLEOTIDE SEQUENCE</scope>
    <source>
        <tissue evidence="8">Whole organism</tissue>
    </source>
</reference>
<evidence type="ECO:0000256" key="3">
    <source>
        <dbReference type="ARBA" id="ARBA00022989"/>
    </source>
</evidence>
<dbReference type="AlphaFoldDB" id="A0A0K2URP5"/>
<name>A0A0K2URP5_LEPSM</name>
<keyword evidence="3 6" id="KW-1133">Transmembrane helix</keyword>
<feature type="transmembrane region" description="Helical" evidence="6">
    <location>
        <begin position="40"/>
        <end position="57"/>
    </location>
</feature>
<feature type="domain" description="HIG1" evidence="7">
    <location>
        <begin position="12"/>
        <end position="103"/>
    </location>
</feature>
<dbReference type="Pfam" id="PF04588">
    <property type="entry name" value="HIG_1_N"/>
    <property type="match status" value="1"/>
</dbReference>
<accession>A0A0K2URP5</accession>
<dbReference type="GO" id="GO:0031966">
    <property type="term" value="C:mitochondrial membrane"/>
    <property type="evidence" value="ECO:0007669"/>
    <property type="project" value="UniProtKB-SubCell"/>
</dbReference>
<dbReference type="InterPro" id="IPR050355">
    <property type="entry name" value="RCF1"/>
</dbReference>
<organism evidence="8">
    <name type="scientific">Lepeophtheirus salmonis</name>
    <name type="common">Salmon louse</name>
    <name type="synonym">Caligus salmonis</name>
    <dbReference type="NCBI Taxonomy" id="72036"/>
    <lineage>
        <taxon>Eukaryota</taxon>
        <taxon>Metazoa</taxon>
        <taxon>Ecdysozoa</taxon>
        <taxon>Arthropoda</taxon>
        <taxon>Crustacea</taxon>
        <taxon>Multicrustacea</taxon>
        <taxon>Hexanauplia</taxon>
        <taxon>Copepoda</taxon>
        <taxon>Siphonostomatoida</taxon>
        <taxon>Caligidae</taxon>
        <taxon>Lepeophtheirus</taxon>
    </lineage>
</organism>
<feature type="transmembrane region" description="Helical" evidence="6">
    <location>
        <begin position="77"/>
        <end position="96"/>
    </location>
</feature>
<evidence type="ECO:0000256" key="5">
    <source>
        <dbReference type="ARBA" id="ARBA00023136"/>
    </source>
</evidence>
<dbReference type="PANTHER" id="PTHR12297">
    <property type="entry name" value="HYPOXIA-INDUCBILE GENE 1 HIG1 -RELATED"/>
    <property type="match status" value="1"/>
</dbReference>
<gene>
    <name evidence="8" type="primary">HIGD1A</name>
</gene>
<dbReference type="PROSITE" id="PS51503">
    <property type="entry name" value="HIG1"/>
    <property type="match status" value="1"/>
</dbReference>
<dbReference type="Gene3D" id="6.10.140.1320">
    <property type="match status" value="1"/>
</dbReference>
<evidence type="ECO:0000259" key="7">
    <source>
        <dbReference type="PROSITE" id="PS51503"/>
    </source>
</evidence>
<keyword evidence="4" id="KW-0496">Mitochondrion</keyword>
<dbReference type="GO" id="GO:0097250">
    <property type="term" value="P:mitochondrial respirasome assembly"/>
    <property type="evidence" value="ECO:0007669"/>
    <property type="project" value="TreeGrafter"/>
</dbReference>
<evidence type="ECO:0000256" key="2">
    <source>
        <dbReference type="ARBA" id="ARBA00022692"/>
    </source>
</evidence>
<dbReference type="EMBL" id="HACA01023379">
    <property type="protein sequence ID" value="CDW40740.1"/>
    <property type="molecule type" value="Transcribed_RNA"/>
</dbReference>
<proteinExistence type="predicted"/>